<evidence type="ECO:0000259" key="1">
    <source>
        <dbReference type="Pfam" id="PF09687"/>
    </source>
</evidence>
<evidence type="ECO:0000313" key="2">
    <source>
        <dbReference type="EMBL" id="SBS92158.1"/>
    </source>
</evidence>
<reference evidence="4 5" key="2">
    <citation type="submission" date="2016-05" db="EMBL/GenBank/DDBJ databases">
        <authorList>
            <person name="Naeem Raeece"/>
        </authorList>
    </citation>
    <scope>NUCLEOTIDE SEQUENCE [LARGE SCALE GENOMIC DNA]</scope>
</reference>
<dbReference type="EMBL" id="FLQU01001238">
    <property type="protein sequence ID" value="SBS92158.1"/>
    <property type="molecule type" value="Genomic_DNA"/>
</dbReference>
<dbReference type="Proteomes" id="UP000078560">
    <property type="component" value="Unassembled WGS sequence"/>
</dbReference>
<sequence length="325" mass="38134">MGGRTIAKVQNRENDNVFYTNYTCRASSKEKKNSCCDCKKSVSLTQQGSAQANAEKSSAYLGMKVNIISKIIFSVSNWSLKKDVENCQHKKDPYQGGYQEEVPHESVQAVKLCLLYVILCISKGHAPSSMTNMRNSRALSELSLYLRDYPTENSMYGSQSSLYNNKSNNEMLQGYMKPYSTKQLTREEVNQLIESCNFIVGKKKANIVFYHYNRYLHKLYNEMVNRLWANFEHLSSLNKIPYGIKMKYWEECDEDLSQNFIQLEKYSQMNFNSFMKQKKNVYVLAFHKFLGYHKISWKRSINRIERKWAKYLTDTVVQYAQREHF</sequence>
<evidence type="ECO:0000313" key="5">
    <source>
        <dbReference type="Proteomes" id="UP000078560"/>
    </source>
</evidence>
<dbReference type="AlphaFoldDB" id="A0A1A8X6L5"/>
<feature type="domain" description="Plasmodium RESA N-terminal" evidence="1">
    <location>
        <begin position="183"/>
        <end position="308"/>
    </location>
</feature>
<dbReference type="InterPro" id="IPR019111">
    <property type="entry name" value="PRESA_N"/>
</dbReference>
<protein>
    <submittedName>
        <fullName evidence="3">RAD protein (Pv-fam-e)</fullName>
    </submittedName>
</protein>
<dbReference type="Proteomes" id="UP000078546">
    <property type="component" value="Unassembled WGS sequence"/>
</dbReference>
<proteinExistence type="predicted"/>
<dbReference type="Gene3D" id="6.10.280.180">
    <property type="entry name" value="Plasmodium RESA, N-terminal helical domain"/>
    <property type="match status" value="1"/>
</dbReference>
<reference evidence="3" key="1">
    <citation type="submission" date="2016-05" db="EMBL/GenBank/DDBJ databases">
        <authorList>
            <person name="Lavstsen T."/>
            <person name="Jespersen J.S."/>
        </authorList>
    </citation>
    <scope>NUCLEOTIDE SEQUENCE [LARGE SCALE GENOMIC DNA]</scope>
</reference>
<gene>
    <name evidence="3" type="ORF">POVCU1_063050</name>
    <name evidence="2" type="ORF">POVCU2_0072440</name>
</gene>
<dbReference type="EMBL" id="FLQV01002167">
    <property type="protein sequence ID" value="SBT00890.1"/>
    <property type="molecule type" value="Genomic_DNA"/>
</dbReference>
<organism evidence="3 4">
    <name type="scientific">Plasmodium ovale curtisi</name>
    <dbReference type="NCBI Taxonomy" id="864141"/>
    <lineage>
        <taxon>Eukaryota</taxon>
        <taxon>Sar</taxon>
        <taxon>Alveolata</taxon>
        <taxon>Apicomplexa</taxon>
        <taxon>Aconoidasida</taxon>
        <taxon>Haemosporida</taxon>
        <taxon>Plasmodiidae</taxon>
        <taxon>Plasmodium</taxon>
        <taxon>Plasmodium (Plasmodium)</taxon>
    </lineage>
</organism>
<dbReference type="Pfam" id="PF09687">
    <property type="entry name" value="PRESAN"/>
    <property type="match status" value="1"/>
</dbReference>
<dbReference type="InterPro" id="IPR044885">
    <property type="entry name" value="PRESA_N_sf"/>
</dbReference>
<evidence type="ECO:0000313" key="3">
    <source>
        <dbReference type="EMBL" id="SBT00890.1"/>
    </source>
</evidence>
<accession>A0A1A8X6L5</accession>
<evidence type="ECO:0000313" key="4">
    <source>
        <dbReference type="Proteomes" id="UP000078546"/>
    </source>
</evidence>
<name>A0A1A8X6L5_PLAOA</name>